<evidence type="ECO:0000313" key="2">
    <source>
        <dbReference type="Proteomes" id="UP000320948"/>
    </source>
</evidence>
<protein>
    <submittedName>
        <fullName evidence="1">Uncharacterized protein</fullName>
    </submittedName>
</protein>
<evidence type="ECO:0000313" key="1">
    <source>
        <dbReference type="EMBL" id="TKW61857.1"/>
    </source>
</evidence>
<dbReference type="Proteomes" id="UP000320948">
    <property type="component" value="Unassembled WGS sequence"/>
</dbReference>
<dbReference type="EMBL" id="VAFM01000001">
    <property type="protein sequence ID" value="TKW61857.1"/>
    <property type="molecule type" value="Genomic_DNA"/>
</dbReference>
<comment type="caution">
    <text evidence="1">The sequence shown here is derived from an EMBL/GenBank/DDBJ whole genome shotgun (WGS) entry which is preliminary data.</text>
</comment>
<name>A0A6N4RDN5_BLAVI</name>
<accession>A0A6N4RDN5</accession>
<sequence length="76" mass="8335">MKKTPITRDVAVHVLNHLATKNPLMQDGKYSRPDVEIALRDMEIPVSDSNIDAVLSAQEVQGQMPHVEEGAARLSA</sequence>
<gene>
    <name evidence="1" type="ORF">DI628_04350</name>
</gene>
<organism evidence="1 2">
    <name type="scientific">Blastochloris viridis</name>
    <name type="common">Rhodopseudomonas viridis</name>
    <dbReference type="NCBI Taxonomy" id="1079"/>
    <lineage>
        <taxon>Bacteria</taxon>
        <taxon>Pseudomonadati</taxon>
        <taxon>Pseudomonadota</taxon>
        <taxon>Alphaproteobacteria</taxon>
        <taxon>Hyphomicrobiales</taxon>
        <taxon>Blastochloridaceae</taxon>
        <taxon>Blastochloris</taxon>
    </lineage>
</organism>
<reference evidence="1 2" key="1">
    <citation type="journal article" date="2017" name="Nat. Commun.">
        <title>In situ click chemistry generation of cyclooxygenase-2 inhibitors.</title>
        <authorList>
            <person name="Bhardwaj A."/>
            <person name="Kaur J."/>
            <person name="Wuest M."/>
            <person name="Wuest F."/>
        </authorList>
    </citation>
    <scope>NUCLEOTIDE SEQUENCE [LARGE SCALE GENOMIC DNA]</scope>
    <source>
        <strain evidence="1">S2_018_000_R2_106</strain>
    </source>
</reference>
<proteinExistence type="predicted"/>
<dbReference type="AlphaFoldDB" id="A0A6N4RDN5"/>